<sequence>MAEDLYERYQTAAAAHRSHHGTCTACTDTERCPAGQRLYSSFARLQTAYLNRQREQRR</sequence>
<keyword evidence="2" id="KW-1185">Reference proteome</keyword>
<dbReference type="AlphaFoldDB" id="A0A941BJ85"/>
<evidence type="ECO:0000313" key="1">
    <source>
        <dbReference type="EMBL" id="MBQ0855719.1"/>
    </source>
</evidence>
<evidence type="ECO:0000313" key="2">
    <source>
        <dbReference type="Proteomes" id="UP000677413"/>
    </source>
</evidence>
<geneLocation type="plasmid" evidence="1">
    <name>p1</name>
</geneLocation>
<dbReference type="RefSeq" id="WP_210894697.1">
    <property type="nucleotide sequence ID" value="NZ_JAGPYQ010000004.1"/>
</dbReference>
<dbReference type="Proteomes" id="UP000677413">
    <property type="component" value="Unassembled WGS sequence"/>
</dbReference>
<comment type="caution">
    <text evidence="1">The sequence shown here is derived from an EMBL/GenBank/DDBJ whole genome shotgun (WGS) entry which is preliminary data.</text>
</comment>
<keyword evidence="1" id="KW-0614">Plasmid</keyword>
<reference evidence="1 2" key="1">
    <citation type="submission" date="2021-04" db="EMBL/GenBank/DDBJ databases">
        <authorList>
            <person name="Tang X."/>
            <person name="Zhou X."/>
            <person name="Chen X."/>
            <person name="Cernava T."/>
            <person name="Zhang C."/>
        </authorList>
    </citation>
    <scope>NUCLEOTIDE SEQUENCE [LARGE SCALE GENOMIC DNA]</scope>
    <source>
        <strain evidence="1 2">BH-SS-21</strain>
        <plasmid evidence="1">p1</plasmid>
    </source>
</reference>
<accession>A0A941BJ85</accession>
<dbReference type="EMBL" id="JAGPYQ010000004">
    <property type="protein sequence ID" value="MBQ0855719.1"/>
    <property type="molecule type" value="Genomic_DNA"/>
</dbReference>
<protein>
    <submittedName>
        <fullName evidence="1">Uncharacterized protein</fullName>
    </submittedName>
</protein>
<name>A0A941BJ85_9ACTN</name>
<gene>
    <name evidence="1" type="ORF">J8N05_47045</name>
</gene>
<organism evidence="1 2">
    <name type="scientific">Streptomyces liliiviolaceus</name>
    <dbReference type="NCBI Taxonomy" id="2823109"/>
    <lineage>
        <taxon>Bacteria</taxon>
        <taxon>Bacillati</taxon>
        <taxon>Actinomycetota</taxon>
        <taxon>Actinomycetes</taxon>
        <taxon>Kitasatosporales</taxon>
        <taxon>Streptomycetaceae</taxon>
        <taxon>Streptomyces</taxon>
    </lineage>
</organism>
<proteinExistence type="predicted"/>